<keyword evidence="4" id="KW-1185">Reference proteome</keyword>
<dbReference type="Proteomes" id="UP000051658">
    <property type="component" value="Unassembled WGS sequence"/>
</dbReference>
<dbReference type="AlphaFoldDB" id="A0A0R2HMU8"/>
<protein>
    <submittedName>
        <fullName evidence="3">Uncharacterized protein</fullName>
    </submittedName>
</protein>
<proteinExistence type="predicted"/>
<dbReference type="Gene3D" id="2.60.40.10">
    <property type="entry name" value="Immunoglobulins"/>
    <property type="match status" value="1"/>
</dbReference>
<feature type="region of interest" description="Disordered" evidence="1">
    <location>
        <begin position="340"/>
        <end position="362"/>
    </location>
</feature>
<evidence type="ECO:0000256" key="1">
    <source>
        <dbReference type="SAM" id="MobiDB-lite"/>
    </source>
</evidence>
<organism evidence="3 4">
    <name type="scientific">Carnobacterium divergens DSM 20623</name>
    <dbReference type="NCBI Taxonomy" id="1449336"/>
    <lineage>
        <taxon>Bacteria</taxon>
        <taxon>Bacillati</taxon>
        <taxon>Bacillota</taxon>
        <taxon>Bacilli</taxon>
        <taxon>Lactobacillales</taxon>
        <taxon>Carnobacteriaceae</taxon>
        <taxon>Carnobacterium</taxon>
    </lineage>
</organism>
<comment type="caution">
    <text evidence="3">The sequence shown here is derived from an EMBL/GenBank/DDBJ whole genome shotgun (WGS) entry which is preliminary data.</text>
</comment>
<accession>A0A0R2HMU8</accession>
<name>A0A0R2HMU8_CARDV</name>
<gene>
    <name evidence="3" type="ORF">IV74_GL001819</name>
</gene>
<dbReference type="EMBL" id="JQBS01000035">
    <property type="protein sequence ID" value="KRN54240.1"/>
    <property type="molecule type" value="Genomic_DNA"/>
</dbReference>
<sequence length="397" mass="42835">MTNFKKRLIKGVVASSFILGVGFSSTSGLLSNNEVQAAPKNVHTITKPNGVQRIDPGYTQVVHIGNGLSLSVTMTDEVNFTWELFSDEEPEAVLATGVAQLNDEFEITYQDPVTGEEVTIVETLVENKPEEPQESGQNIADFSFMYNGKAVSENNFATSYVGEVFDPLKGITFVDASGKAFDGTITADVSQVDTTKIGVYPVKYTITENITSDEQRAMIEPQVMEFQSAVAIINASMVEKIVEETTLTINKTTNTEANKATHTSKDGLLKFDVWYISGTNYGLRVTNLETGEVVQDETISSTIYKGLRFTVEMPLLNAKNVYMVNFNFTEGGTGSDVLSQTVSTDAPTGNPAPAKSAPAAKPTKLAQTNAGLGFMPAFSSFGLLGGSIAAFLRSRKK</sequence>
<feature type="compositionally biased region" description="Low complexity" evidence="1">
    <location>
        <begin position="351"/>
        <end position="362"/>
    </location>
</feature>
<keyword evidence="2" id="KW-0472">Membrane</keyword>
<keyword evidence="2" id="KW-1133">Transmembrane helix</keyword>
<evidence type="ECO:0000313" key="3">
    <source>
        <dbReference type="EMBL" id="KRN54240.1"/>
    </source>
</evidence>
<dbReference type="GeneID" id="89588814"/>
<dbReference type="RefSeq" id="WP_034569861.1">
    <property type="nucleotide sequence ID" value="NZ_JQBS01000035.1"/>
</dbReference>
<evidence type="ECO:0000313" key="4">
    <source>
        <dbReference type="Proteomes" id="UP000051658"/>
    </source>
</evidence>
<dbReference type="PATRIC" id="fig|1449336.4.peg.1855"/>
<reference evidence="3 4" key="1">
    <citation type="journal article" date="2015" name="Genome Announc.">
        <title>Expanding the biotechnology potential of lactobacilli through comparative genomics of 213 strains and associated genera.</title>
        <authorList>
            <person name="Sun Z."/>
            <person name="Harris H.M."/>
            <person name="McCann A."/>
            <person name="Guo C."/>
            <person name="Argimon S."/>
            <person name="Zhang W."/>
            <person name="Yang X."/>
            <person name="Jeffery I.B."/>
            <person name="Cooney J.C."/>
            <person name="Kagawa T.F."/>
            <person name="Liu W."/>
            <person name="Song Y."/>
            <person name="Salvetti E."/>
            <person name="Wrobel A."/>
            <person name="Rasinkangas P."/>
            <person name="Parkhill J."/>
            <person name="Rea M.C."/>
            <person name="O'Sullivan O."/>
            <person name="Ritari J."/>
            <person name="Douillard F.P."/>
            <person name="Paul Ross R."/>
            <person name="Yang R."/>
            <person name="Briner A.E."/>
            <person name="Felis G.E."/>
            <person name="de Vos W.M."/>
            <person name="Barrangou R."/>
            <person name="Klaenhammer T.R."/>
            <person name="Caufield P.W."/>
            <person name="Cui Y."/>
            <person name="Zhang H."/>
            <person name="O'Toole P.W."/>
        </authorList>
    </citation>
    <scope>NUCLEOTIDE SEQUENCE [LARGE SCALE GENOMIC DNA]</scope>
    <source>
        <strain evidence="3 4">DSM 20623</strain>
    </source>
</reference>
<dbReference type="InterPro" id="IPR013783">
    <property type="entry name" value="Ig-like_fold"/>
</dbReference>
<keyword evidence="2" id="KW-0812">Transmembrane</keyword>
<evidence type="ECO:0000256" key="2">
    <source>
        <dbReference type="SAM" id="Phobius"/>
    </source>
</evidence>
<feature type="transmembrane region" description="Helical" evidence="2">
    <location>
        <begin position="370"/>
        <end position="392"/>
    </location>
</feature>